<keyword evidence="1" id="KW-0472">Membrane</keyword>
<dbReference type="AlphaFoldDB" id="A0A6A5W6W2"/>
<organism evidence="3 4">
    <name type="scientific">Amniculicola lignicola CBS 123094</name>
    <dbReference type="NCBI Taxonomy" id="1392246"/>
    <lineage>
        <taxon>Eukaryota</taxon>
        <taxon>Fungi</taxon>
        <taxon>Dikarya</taxon>
        <taxon>Ascomycota</taxon>
        <taxon>Pezizomycotina</taxon>
        <taxon>Dothideomycetes</taxon>
        <taxon>Pleosporomycetidae</taxon>
        <taxon>Pleosporales</taxon>
        <taxon>Amniculicolaceae</taxon>
        <taxon>Amniculicola</taxon>
    </lineage>
</organism>
<evidence type="ECO:0000259" key="2">
    <source>
        <dbReference type="Pfam" id="PF20237"/>
    </source>
</evidence>
<dbReference type="InterPro" id="IPR046529">
    <property type="entry name" value="DUF6594"/>
</dbReference>
<feature type="transmembrane region" description="Helical" evidence="1">
    <location>
        <begin position="246"/>
        <end position="263"/>
    </location>
</feature>
<protein>
    <recommendedName>
        <fullName evidence="2">DUF6594 domain-containing protein</fullName>
    </recommendedName>
</protein>
<keyword evidence="4" id="KW-1185">Reference proteome</keyword>
<evidence type="ECO:0000313" key="4">
    <source>
        <dbReference type="Proteomes" id="UP000799779"/>
    </source>
</evidence>
<dbReference type="Pfam" id="PF20237">
    <property type="entry name" value="DUF6594"/>
    <property type="match status" value="1"/>
</dbReference>
<keyword evidence="1" id="KW-0812">Transmembrane</keyword>
<feature type="domain" description="DUF6594" evidence="2">
    <location>
        <begin position="83"/>
        <end position="284"/>
    </location>
</feature>
<evidence type="ECO:0000256" key="1">
    <source>
        <dbReference type="SAM" id="Phobius"/>
    </source>
</evidence>
<reference evidence="3" key="1">
    <citation type="journal article" date="2020" name="Stud. Mycol.">
        <title>101 Dothideomycetes genomes: a test case for predicting lifestyles and emergence of pathogens.</title>
        <authorList>
            <person name="Haridas S."/>
            <person name="Albert R."/>
            <person name="Binder M."/>
            <person name="Bloem J."/>
            <person name="Labutti K."/>
            <person name="Salamov A."/>
            <person name="Andreopoulos B."/>
            <person name="Baker S."/>
            <person name="Barry K."/>
            <person name="Bills G."/>
            <person name="Bluhm B."/>
            <person name="Cannon C."/>
            <person name="Castanera R."/>
            <person name="Culley D."/>
            <person name="Daum C."/>
            <person name="Ezra D."/>
            <person name="Gonzalez J."/>
            <person name="Henrissat B."/>
            <person name="Kuo A."/>
            <person name="Liang C."/>
            <person name="Lipzen A."/>
            <person name="Lutzoni F."/>
            <person name="Magnuson J."/>
            <person name="Mondo S."/>
            <person name="Nolan M."/>
            <person name="Ohm R."/>
            <person name="Pangilinan J."/>
            <person name="Park H.-J."/>
            <person name="Ramirez L."/>
            <person name="Alfaro M."/>
            <person name="Sun H."/>
            <person name="Tritt A."/>
            <person name="Yoshinaga Y."/>
            <person name="Zwiers L.-H."/>
            <person name="Turgeon B."/>
            <person name="Goodwin S."/>
            <person name="Spatafora J."/>
            <person name="Crous P."/>
            <person name="Grigoriev I."/>
        </authorList>
    </citation>
    <scope>NUCLEOTIDE SEQUENCE</scope>
    <source>
        <strain evidence="3">CBS 123094</strain>
    </source>
</reference>
<name>A0A6A5W6W2_9PLEO</name>
<sequence>MGEHTHSAFNNLPSEDGLLCLHTHLPFLEVIGNNRPSVDVRLRCMDFRALRAQDLDGQIVRVGNGVKQKIAGMSESQAKDETFQNELEKEKWQLYGLLDLQSRYLEQDSKMADAPKVDQNSMDEFRKGLQKPGKGILAPNGLSIIGCYGDIGDPVPNGCTALRGYDDNFFRHLILYYLAPLFNQFVYGPCRRRLHTILQRYGPAPSHSELSEQTLEKVVIVAEGVVAALYVAGSVMILYNVSATKGQLIVGTVLGLCFPFLMTSLSPAIMSWFVVLAAFWAVLVAFVVAKSYSSSQICV</sequence>
<feature type="transmembrane region" description="Helical" evidence="1">
    <location>
        <begin position="269"/>
        <end position="289"/>
    </location>
</feature>
<feature type="transmembrane region" description="Helical" evidence="1">
    <location>
        <begin position="218"/>
        <end position="239"/>
    </location>
</feature>
<accession>A0A6A5W6W2</accession>
<dbReference type="OrthoDB" id="3795611at2759"/>
<keyword evidence="1" id="KW-1133">Transmembrane helix</keyword>
<evidence type="ECO:0000313" key="3">
    <source>
        <dbReference type="EMBL" id="KAF1997663.1"/>
    </source>
</evidence>
<gene>
    <name evidence="3" type="ORF">P154DRAFT_277417</name>
</gene>
<proteinExistence type="predicted"/>
<dbReference type="Proteomes" id="UP000799779">
    <property type="component" value="Unassembled WGS sequence"/>
</dbReference>
<dbReference type="EMBL" id="ML977611">
    <property type="protein sequence ID" value="KAF1997663.1"/>
    <property type="molecule type" value="Genomic_DNA"/>
</dbReference>